<dbReference type="STRING" id="908337.HMPREF9257_0290"/>
<dbReference type="InterPro" id="IPR012318">
    <property type="entry name" value="HTH_CRP"/>
</dbReference>
<feature type="domain" description="HTH crp-type" evidence="5">
    <location>
        <begin position="159"/>
        <end position="232"/>
    </location>
</feature>
<dbReference type="Proteomes" id="UP000005990">
    <property type="component" value="Unassembled WGS sequence"/>
</dbReference>
<dbReference type="GO" id="GO:0006355">
    <property type="term" value="P:regulation of DNA-templated transcription"/>
    <property type="evidence" value="ECO:0007669"/>
    <property type="project" value="InterPro"/>
</dbReference>
<evidence type="ECO:0000313" key="6">
    <source>
        <dbReference type="EMBL" id="EFR31851.1"/>
    </source>
</evidence>
<evidence type="ECO:0000259" key="5">
    <source>
        <dbReference type="PROSITE" id="PS51063"/>
    </source>
</evidence>
<dbReference type="InterPro" id="IPR018490">
    <property type="entry name" value="cNMP-bd_dom_sf"/>
</dbReference>
<keyword evidence="2" id="KW-0238">DNA-binding</keyword>
<dbReference type="SMART" id="SM00100">
    <property type="entry name" value="cNMP"/>
    <property type="match status" value="1"/>
</dbReference>
<organism evidence="6 7">
    <name type="scientific">Eremococcus coleocola ACS-139-V-Col8</name>
    <dbReference type="NCBI Taxonomy" id="908337"/>
    <lineage>
        <taxon>Bacteria</taxon>
        <taxon>Bacillati</taxon>
        <taxon>Bacillota</taxon>
        <taxon>Bacilli</taxon>
        <taxon>Lactobacillales</taxon>
        <taxon>Aerococcaceae</taxon>
        <taxon>Eremococcus</taxon>
    </lineage>
</organism>
<dbReference type="InterPro" id="IPR000595">
    <property type="entry name" value="cNMP-bd_dom"/>
</dbReference>
<comment type="caution">
    <text evidence="6">The sequence shown here is derived from an EMBL/GenBank/DDBJ whole genome shotgun (WGS) entry which is preliminary data.</text>
</comment>
<dbReference type="PROSITE" id="PS50042">
    <property type="entry name" value="CNMP_BINDING_3"/>
    <property type="match status" value="1"/>
</dbReference>
<evidence type="ECO:0000259" key="4">
    <source>
        <dbReference type="PROSITE" id="PS50042"/>
    </source>
</evidence>
<evidence type="ECO:0000256" key="3">
    <source>
        <dbReference type="ARBA" id="ARBA00023163"/>
    </source>
</evidence>
<dbReference type="SUPFAM" id="SSF51206">
    <property type="entry name" value="cAMP-binding domain-like"/>
    <property type="match status" value="1"/>
</dbReference>
<sequence length="240" mass="28115">MAGKEGLPMNRELESYIEELEHHEFFKCFSTEELNYFKSNVVIHQYRKGQILFFQEDPKMFSYYLLKGLIKLETTNSSGDYTYVDYVQEHNYFPYSESLDRQNYGYTAYARTDVDLMMISNNIMTEIMTSNVDLLIYMFKKLSNISVFLEKRIQMGSTPSASDRVVQALAIWMYDMGVTQKDKMVILHPLTINELAQVAGTTRETAGKVVKQIHKEGLINFTRQGIYYLKPDYFNNLMFN</sequence>
<dbReference type="PROSITE" id="PS51063">
    <property type="entry name" value="HTH_CRP_2"/>
    <property type="match status" value="1"/>
</dbReference>
<dbReference type="CDD" id="cd00038">
    <property type="entry name" value="CAP_ED"/>
    <property type="match status" value="1"/>
</dbReference>
<dbReference type="SMART" id="SM00419">
    <property type="entry name" value="HTH_CRP"/>
    <property type="match status" value="1"/>
</dbReference>
<dbReference type="InterPro" id="IPR036388">
    <property type="entry name" value="WH-like_DNA-bd_sf"/>
</dbReference>
<evidence type="ECO:0000256" key="2">
    <source>
        <dbReference type="ARBA" id="ARBA00023125"/>
    </source>
</evidence>
<protein>
    <submittedName>
        <fullName evidence="6">Cyclic nucleotide-binding domain protein</fullName>
    </submittedName>
</protein>
<keyword evidence="7" id="KW-1185">Reference proteome</keyword>
<dbReference type="eggNOG" id="COG0664">
    <property type="taxonomic scope" value="Bacteria"/>
</dbReference>
<dbReference type="OrthoDB" id="9810708at2"/>
<dbReference type="SUPFAM" id="SSF46785">
    <property type="entry name" value="Winged helix' DNA-binding domain"/>
    <property type="match status" value="1"/>
</dbReference>
<dbReference type="Gene3D" id="2.60.120.10">
    <property type="entry name" value="Jelly Rolls"/>
    <property type="match status" value="1"/>
</dbReference>
<keyword evidence="1" id="KW-0805">Transcription regulation</keyword>
<dbReference type="Pfam" id="PF00027">
    <property type="entry name" value="cNMP_binding"/>
    <property type="match status" value="1"/>
</dbReference>
<gene>
    <name evidence="6" type="ORF">HMPREF9257_0290</name>
</gene>
<dbReference type="EMBL" id="AENN01000005">
    <property type="protein sequence ID" value="EFR31851.1"/>
    <property type="molecule type" value="Genomic_DNA"/>
</dbReference>
<dbReference type="GO" id="GO:0003677">
    <property type="term" value="F:DNA binding"/>
    <property type="evidence" value="ECO:0007669"/>
    <property type="project" value="UniProtKB-KW"/>
</dbReference>
<evidence type="ECO:0000256" key="1">
    <source>
        <dbReference type="ARBA" id="ARBA00023015"/>
    </source>
</evidence>
<reference evidence="6 7" key="1">
    <citation type="submission" date="2010-10" db="EMBL/GenBank/DDBJ databases">
        <authorList>
            <person name="Durkin A.S."/>
            <person name="Madupu R."/>
            <person name="Torralba M."/>
            <person name="Gillis M."/>
            <person name="Methe B."/>
            <person name="Sutton G."/>
            <person name="Nelson K.E."/>
        </authorList>
    </citation>
    <scope>NUCLEOTIDE SEQUENCE [LARGE SCALE GENOMIC DNA]</scope>
    <source>
        <strain evidence="6 7">ACS-139-V-Col8</strain>
    </source>
</reference>
<feature type="domain" description="Cyclic nucleotide-binding" evidence="4">
    <location>
        <begin position="25"/>
        <end position="145"/>
    </location>
</feature>
<dbReference type="InterPro" id="IPR014710">
    <property type="entry name" value="RmlC-like_jellyroll"/>
</dbReference>
<dbReference type="Pfam" id="PF13545">
    <property type="entry name" value="HTH_Crp_2"/>
    <property type="match status" value="1"/>
</dbReference>
<accession>E4KMJ2</accession>
<keyword evidence="3" id="KW-0804">Transcription</keyword>
<proteinExistence type="predicted"/>
<evidence type="ECO:0000313" key="7">
    <source>
        <dbReference type="Proteomes" id="UP000005990"/>
    </source>
</evidence>
<dbReference type="Gene3D" id="1.10.10.10">
    <property type="entry name" value="Winged helix-like DNA-binding domain superfamily/Winged helix DNA-binding domain"/>
    <property type="match status" value="1"/>
</dbReference>
<name>E4KMJ2_9LACT</name>
<dbReference type="InterPro" id="IPR036390">
    <property type="entry name" value="WH_DNA-bd_sf"/>
</dbReference>
<dbReference type="AlphaFoldDB" id="E4KMJ2"/>